<protein>
    <recommendedName>
        <fullName evidence="3">Phage protein</fullName>
    </recommendedName>
</protein>
<dbReference type="AlphaFoldDB" id="A0A0M3AUS3"/>
<sequence length="345" mass="37550">MGVRNGALATLVDVTATYGEAGEAQGQIAEILTKDNPILEDIPWREGNLITGDRRWVRTGKPGVAWRRYNQGVPRSKGTVGSFDEASAQLAGTSQMDRSLAVLGGNPARARMNFAKPFFEAMADELAETLFYGNSYYSSEEFTGLAPRYNDLDGPTGDYIIDAGGTGTDNRSIWVINWDEQDFNGLFPKGTMAGLQHMDTTANRVLADDGYPIGDTLYDEAGNPYIGYTDWFQWDAGLSVGDHRNAVRIANIDFSLLSKDRSTGADLEDLLTQAIERIKATGSNAAIYAPKPISAMLRRQALDDSRKGRGLLGFETIGGRRVTSFDGLPIRSVDALNVDEARVTA</sequence>
<dbReference type="RefSeq" id="WP_046762391.1">
    <property type="nucleotide sequence ID" value="NZ_LBIC01000001.1"/>
</dbReference>
<evidence type="ECO:0000313" key="2">
    <source>
        <dbReference type="Proteomes" id="UP000033874"/>
    </source>
</evidence>
<reference evidence="1 2" key="1">
    <citation type="submission" date="2015-04" db="EMBL/GenBank/DDBJ databases">
        <title>Genome sequence of aromatic hydrocarbons-degrading Sphingobium chungbukense DJ77.</title>
        <authorList>
            <person name="Kim Y.-C."/>
            <person name="Chae J.-C."/>
        </authorList>
    </citation>
    <scope>NUCLEOTIDE SEQUENCE [LARGE SCALE GENOMIC DNA]</scope>
    <source>
        <strain evidence="1 2">DJ77</strain>
    </source>
</reference>
<dbReference type="InterPro" id="IPR048813">
    <property type="entry name" value="GP7-like"/>
</dbReference>
<dbReference type="PATRIC" id="fig|56193.3.peg.992"/>
<organism evidence="1 2">
    <name type="scientific">Sphingobium chungbukense</name>
    <dbReference type="NCBI Taxonomy" id="56193"/>
    <lineage>
        <taxon>Bacteria</taxon>
        <taxon>Pseudomonadati</taxon>
        <taxon>Pseudomonadota</taxon>
        <taxon>Alphaproteobacteria</taxon>
        <taxon>Sphingomonadales</taxon>
        <taxon>Sphingomonadaceae</taxon>
        <taxon>Sphingobium</taxon>
    </lineage>
</organism>
<dbReference type="STRING" id="56193.YP76_04800"/>
<evidence type="ECO:0008006" key="3">
    <source>
        <dbReference type="Google" id="ProtNLM"/>
    </source>
</evidence>
<accession>A0A0M3AUS3</accession>
<evidence type="ECO:0000313" key="1">
    <source>
        <dbReference type="EMBL" id="KKW93957.1"/>
    </source>
</evidence>
<dbReference type="Proteomes" id="UP000033874">
    <property type="component" value="Unassembled WGS sequence"/>
</dbReference>
<name>A0A0M3AUS3_9SPHN</name>
<dbReference type="Pfam" id="PF20911">
    <property type="entry name" value="GP7"/>
    <property type="match status" value="1"/>
</dbReference>
<dbReference type="EMBL" id="LBIC01000001">
    <property type="protein sequence ID" value="KKW93957.1"/>
    <property type="molecule type" value="Genomic_DNA"/>
</dbReference>
<gene>
    <name evidence="1" type="ORF">YP76_04800</name>
</gene>
<comment type="caution">
    <text evidence="1">The sequence shown here is derived from an EMBL/GenBank/DDBJ whole genome shotgun (WGS) entry which is preliminary data.</text>
</comment>
<proteinExistence type="predicted"/>
<dbReference type="NCBIfam" id="NF045672">
    <property type="entry name" value="MCP_gp7_epsi_15"/>
    <property type="match status" value="1"/>
</dbReference>
<keyword evidence="2" id="KW-1185">Reference proteome</keyword>